<comment type="caution">
    <text evidence="2">The sequence shown here is derived from an EMBL/GenBank/DDBJ whole genome shotgun (WGS) entry which is preliminary data.</text>
</comment>
<dbReference type="STRING" id="1802685.A3C88_00385"/>
<feature type="transmembrane region" description="Helical" evidence="1">
    <location>
        <begin position="48"/>
        <end position="67"/>
    </location>
</feature>
<accession>A0A1F8FV46</accession>
<evidence type="ECO:0000256" key="1">
    <source>
        <dbReference type="SAM" id="Phobius"/>
    </source>
</evidence>
<protein>
    <submittedName>
        <fullName evidence="2">Uncharacterized protein</fullName>
    </submittedName>
</protein>
<keyword evidence="1" id="KW-0472">Membrane</keyword>
<proteinExistence type="predicted"/>
<keyword evidence="1" id="KW-1133">Transmembrane helix</keyword>
<keyword evidence="1" id="KW-0812">Transmembrane</keyword>
<sequence>MSGSTKGAVTACIVLLLLAATVQSGLVIFYADEAVQLKLPITTALHSIGILSSAVMFVVAAFLSTVVRHEVK</sequence>
<evidence type="ECO:0000313" key="2">
    <source>
        <dbReference type="EMBL" id="OGN16895.1"/>
    </source>
</evidence>
<dbReference type="AlphaFoldDB" id="A0A1F8FV46"/>
<organism evidence="2 3">
    <name type="scientific">Candidatus Yanofskybacteria bacterium RIFCSPHIGHO2_02_FULL_50_12</name>
    <dbReference type="NCBI Taxonomy" id="1802685"/>
    <lineage>
        <taxon>Bacteria</taxon>
        <taxon>Candidatus Yanofskyibacteriota</taxon>
    </lineage>
</organism>
<name>A0A1F8FV46_9BACT</name>
<evidence type="ECO:0000313" key="3">
    <source>
        <dbReference type="Proteomes" id="UP000178117"/>
    </source>
</evidence>
<gene>
    <name evidence="2" type="ORF">A3C88_00385</name>
</gene>
<dbReference type="EMBL" id="MGJZ01000022">
    <property type="protein sequence ID" value="OGN16895.1"/>
    <property type="molecule type" value="Genomic_DNA"/>
</dbReference>
<reference evidence="2 3" key="1">
    <citation type="journal article" date="2016" name="Nat. Commun.">
        <title>Thousands of microbial genomes shed light on interconnected biogeochemical processes in an aquifer system.</title>
        <authorList>
            <person name="Anantharaman K."/>
            <person name="Brown C.T."/>
            <person name="Hug L.A."/>
            <person name="Sharon I."/>
            <person name="Castelle C.J."/>
            <person name="Probst A.J."/>
            <person name="Thomas B.C."/>
            <person name="Singh A."/>
            <person name="Wilkins M.J."/>
            <person name="Karaoz U."/>
            <person name="Brodie E.L."/>
            <person name="Williams K.H."/>
            <person name="Hubbard S.S."/>
            <person name="Banfield J.F."/>
        </authorList>
    </citation>
    <scope>NUCLEOTIDE SEQUENCE [LARGE SCALE GENOMIC DNA]</scope>
</reference>
<dbReference type="Proteomes" id="UP000178117">
    <property type="component" value="Unassembled WGS sequence"/>
</dbReference>